<evidence type="ECO:0000313" key="5">
    <source>
        <dbReference type="Proteomes" id="UP001648503"/>
    </source>
</evidence>
<gene>
    <name evidence="4" type="ORF">BASA50_002860</name>
</gene>
<dbReference type="SMART" id="SM01030">
    <property type="entry name" value="BHD_1"/>
    <property type="match status" value="1"/>
</dbReference>
<proteinExistence type="predicted"/>
<dbReference type="Gene3D" id="3.90.260.10">
    <property type="entry name" value="Transglutaminase-like"/>
    <property type="match status" value="1"/>
</dbReference>
<dbReference type="Proteomes" id="UP001648503">
    <property type="component" value="Unassembled WGS sequence"/>
</dbReference>
<dbReference type="InterPro" id="IPR042488">
    <property type="entry name" value="Rad4_BHD3_sf"/>
</dbReference>
<dbReference type="InterPro" id="IPR018325">
    <property type="entry name" value="Rad4/PNGase_transGLS-fold"/>
</dbReference>
<dbReference type="Pfam" id="PF10405">
    <property type="entry name" value="BHD_3"/>
    <property type="match status" value="1"/>
</dbReference>
<dbReference type="InterPro" id="IPR018328">
    <property type="entry name" value="Rad4_beta-hairpin_dom3"/>
</dbReference>
<dbReference type="SUPFAM" id="SSF54001">
    <property type="entry name" value="Cysteine proteinases"/>
    <property type="match status" value="1"/>
</dbReference>
<feature type="domain" description="Rad4 beta-hairpin" evidence="2">
    <location>
        <begin position="373"/>
        <end position="426"/>
    </location>
</feature>
<evidence type="ECO:0000259" key="3">
    <source>
        <dbReference type="SMART" id="SM01032"/>
    </source>
</evidence>
<dbReference type="Pfam" id="PF03835">
    <property type="entry name" value="Rad4"/>
    <property type="match status" value="1"/>
</dbReference>
<dbReference type="Pfam" id="PF10403">
    <property type="entry name" value="BHD_1"/>
    <property type="match status" value="1"/>
</dbReference>
<evidence type="ECO:0000256" key="1">
    <source>
        <dbReference type="SAM" id="MobiDB-lite"/>
    </source>
</evidence>
<dbReference type="PANTHER" id="PTHR12135:SF0">
    <property type="entry name" value="DNA REPAIR PROTEIN COMPLEMENTING XP-C CELLS"/>
    <property type="match status" value="1"/>
</dbReference>
<keyword evidence="5" id="KW-1185">Reference proteome</keyword>
<comment type="caution">
    <text evidence="4">The sequence shown here is derived from an EMBL/GenBank/DDBJ whole genome shotgun (WGS) entry which is preliminary data.</text>
</comment>
<dbReference type="Gene3D" id="3.30.70.2460">
    <property type="entry name" value="Rad4, beta-hairpin domain BHD3"/>
    <property type="match status" value="1"/>
</dbReference>
<dbReference type="InterPro" id="IPR018326">
    <property type="entry name" value="Rad4_beta-hairpin_dom1"/>
</dbReference>
<sequence length="617" mass="69355">MSRPKRCIDDLAPDSSNGDQEGEASTTSQPSKAVRLDVQEDFSGAITNTFCLEEDSMMVSDVGTCSDSETWEEVADPPEEVSSNIEIQLSEVTSIINNAAVRPKRTGITRQQRKERITLHKVHLLTLLSAALYRNKTCDDKTLQGVLLSKVPCDIFVLAGKIRANDGITLPLLNRLLEWWCSWVKVYTEKPLGNSAIYDHPDVVINRLVFAFQSSKTTVCSDTATIGFVAMCRALGLDARLVTSLQPLPLSLKQRQESTSTTDMQYWCEIYSWDTKHWIPLNISTCLVLNPLQPWDIVDQHTVCYVIALDPHNIIKEVTQRYSSLWSTVTRKLRLPLGEEGDGWWKLTLWFYSKSLKTAQDAHEDAVTSNLCTTEPLPTSLSGFVHHPLYALERHCRRDQVVFPKGKEHVLGVIRGESIYPRSHVRTLRSIEAWKRLGAQIKPQQTGIIVKAGRKSKHTGCESPETHQDITSSTKPTWLYGDWQTETLVPPLLINGLVPRNSFGNIEIFHPLMVPKDAVHIQVKGIASIAKKLGIDHAPAVTSFQFSGGKPIPVLNGIVVAQENKDLLLEGLDEDMRTKHKAKLQIREADVLGRWRRLTIALISRARIFREYYSGSH</sequence>
<dbReference type="Gene3D" id="2.20.20.110">
    <property type="entry name" value="Rad4, beta-hairpin domain BHD1"/>
    <property type="match status" value="1"/>
</dbReference>
<dbReference type="InterPro" id="IPR004583">
    <property type="entry name" value="DNA_repair_Rad4"/>
</dbReference>
<dbReference type="EMBL" id="JAFCIX010000062">
    <property type="protein sequence ID" value="KAH6599663.1"/>
    <property type="molecule type" value="Genomic_DNA"/>
</dbReference>
<dbReference type="SMART" id="SM01032">
    <property type="entry name" value="BHD_3"/>
    <property type="match status" value="1"/>
</dbReference>
<dbReference type="InterPro" id="IPR038765">
    <property type="entry name" value="Papain-like_cys_pep_sf"/>
</dbReference>
<feature type="region of interest" description="Disordered" evidence="1">
    <location>
        <begin position="1"/>
        <end position="33"/>
    </location>
</feature>
<feature type="domain" description="Rad4 beta-hairpin" evidence="3">
    <location>
        <begin position="498"/>
        <end position="572"/>
    </location>
</feature>
<name>A0ABQ8FK37_9FUNG</name>
<feature type="compositionally biased region" description="Polar residues" evidence="1">
    <location>
        <begin position="14"/>
        <end position="31"/>
    </location>
</feature>
<dbReference type="PANTHER" id="PTHR12135">
    <property type="entry name" value="DNA REPAIR PROTEIN XP-C / RAD4"/>
    <property type="match status" value="1"/>
</dbReference>
<evidence type="ECO:0008006" key="6">
    <source>
        <dbReference type="Google" id="ProtNLM"/>
    </source>
</evidence>
<evidence type="ECO:0000259" key="2">
    <source>
        <dbReference type="SMART" id="SM01030"/>
    </source>
</evidence>
<protein>
    <recommendedName>
        <fullName evidence="6">Rad4 beta-hairpin domain-containing protein</fullName>
    </recommendedName>
</protein>
<organism evidence="4 5">
    <name type="scientific">Batrachochytrium salamandrivorans</name>
    <dbReference type="NCBI Taxonomy" id="1357716"/>
    <lineage>
        <taxon>Eukaryota</taxon>
        <taxon>Fungi</taxon>
        <taxon>Fungi incertae sedis</taxon>
        <taxon>Chytridiomycota</taxon>
        <taxon>Chytridiomycota incertae sedis</taxon>
        <taxon>Chytridiomycetes</taxon>
        <taxon>Rhizophydiales</taxon>
        <taxon>Rhizophydiales incertae sedis</taxon>
        <taxon>Batrachochytrium</taxon>
    </lineage>
</organism>
<accession>A0ABQ8FK37</accession>
<evidence type="ECO:0000313" key="4">
    <source>
        <dbReference type="EMBL" id="KAH6599663.1"/>
    </source>
</evidence>
<feature type="region of interest" description="Disordered" evidence="1">
    <location>
        <begin position="453"/>
        <end position="472"/>
    </location>
</feature>
<dbReference type="InterPro" id="IPR036985">
    <property type="entry name" value="Transglutaminase-like_sf"/>
</dbReference>
<reference evidence="4 5" key="1">
    <citation type="submission" date="2021-02" db="EMBL/GenBank/DDBJ databases">
        <title>Variation within the Batrachochytrium salamandrivorans European outbreak.</title>
        <authorList>
            <person name="Kelly M."/>
            <person name="Pasmans F."/>
            <person name="Shea T.P."/>
            <person name="Munoz J.F."/>
            <person name="Carranza S."/>
            <person name="Cuomo C.A."/>
            <person name="Martel A."/>
        </authorList>
    </citation>
    <scope>NUCLEOTIDE SEQUENCE [LARGE SCALE GENOMIC DNA]</scope>
    <source>
        <strain evidence="4 5">AMFP18/2</strain>
    </source>
</reference>